<evidence type="ECO:0000313" key="1">
    <source>
        <dbReference type="EMBL" id="QSS51025.1"/>
    </source>
</evidence>
<organism evidence="1 2">
    <name type="scientific">Ajellomyces capsulatus (strain H88)</name>
    <name type="common">Darling's disease fungus</name>
    <name type="synonym">Histoplasma capsulatum</name>
    <dbReference type="NCBI Taxonomy" id="544711"/>
    <lineage>
        <taxon>Eukaryota</taxon>
        <taxon>Fungi</taxon>
        <taxon>Dikarya</taxon>
        <taxon>Ascomycota</taxon>
        <taxon>Pezizomycotina</taxon>
        <taxon>Eurotiomycetes</taxon>
        <taxon>Eurotiomycetidae</taxon>
        <taxon>Onygenales</taxon>
        <taxon>Ajellomycetaceae</taxon>
        <taxon>Histoplasma</taxon>
    </lineage>
</organism>
<protein>
    <submittedName>
        <fullName evidence="1">Uncharacterized protein</fullName>
    </submittedName>
</protein>
<gene>
    <name evidence="1" type="ORF">I7I53_06244</name>
</gene>
<name>A0A8A1LDT3_AJEC8</name>
<dbReference type="VEuPathDB" id="FungiDB:I7I53_06244"/>
<reference evidence="1" key="1">
    <citation type="submission" date="2021-01" db="EMBL/GenBank/DDBJ databases">
        <title>Chromosome-level genome assembly of a human fungal pathogen reveals clustering of transcriptionally co-regulated genes.</title>
        <authorList>
            <person name="Voorhies M."/>
            <person name="Cohen S."/>
            <person name="Shea T.P."/>
            <person name="Petrus S."/>
            <person name="Munoz J.F."/>
            <person name="Poplawski S."/>
            <person name="Goldman W.E."/>
            <person name="Michael T."/>
            <person name="Cuomo C.A."/>
            <person name="Sil A."/>
            <person name="Beyhan S."/>
        </authorList>
    </citation>
    <scope>NUCLEOTIDE SEQUENCE</scope>
    <source>
        <strain evidence="1">H88</strain>
    </source>
</reference>
<dbReference type="Proteomes" id="UP000663419">
    <property type="component" value="Chromosome 2"/>
</dbReference>
<dbReference type="AlphaFoldDB" id="A0A8A1LDT3"/>
<sequence>MGWGGVCTIYVHYPGGGGGGGRDWLSRSSFLGIAGESSSGQKKVTSKKRLYMYDPGSSGGWGIWVYHTRYLLCFLSGAAHSYFSPRDGTEPGGLALVGRIFEEEYQRDSWDTP</sequence>
<accession>A0A8A1LDT3</accession>
<dbReference type="EMBL" id="CP069103">
    <property type="protein sequence ID" value="QSS51025.1"/>
    <property type="molecule type" value="Genomic_DNA"/>
</dbReference>
<proteinExistence type="predicted"/>
<evidence type="ECO:0000313" key="2">
    <source>
        <dbReference type="Proteomes" id="UP000663419"/>
    </source>
</evidence>